<dbReference type="Proteomes" id="UP001144313">
    <property type="component" value="Unassembled WGS sequence"/>
</dbReference>
<proteinExistence type="predicted"/>
<organism evidence="1 2">
    <name type="scientific">Glycomyces algeriensis</name>
    <dbReference type="NCBI Taxonomy" id="256037"/>
    <lineage>
        <taxon>Bacteria</taxon>
        <taxon>Bacillati</taxon>
        <taxon>Actinomycetota</taxon>
        <taxon>Actinomycetes</taxon>
        <taxon>Glycomycetales</taxon>
        <taxon>Glycomycetaceae</taxon>
        <taxon>Glycomyces</taxon>
    </lineage>
</organism>
<comment type="caution">
    <text evidence="1">The sequence shown here is derived from an EMBL/GenBank/DDBJ whole genome shotgun (WGS) entry which is preliminary data.</text>
</comment>
<sequence>MFEFPIRLIPGVGIDGAHFGEPRSAHRESLGDFDSFTRGNPEVLVDIYVPSMVTLEYDDNDNLKYLQIANNQAQVYWEDVQLSDEPVEQVRAAMRARGHEPVTVVNVDFYPELGLRLGVEWTDLGGPNEDREGELVREISLIQEETELAELQRKIREMGA</sequence>
<dbReference type="EMBL" id="BSDT01000001">
    <property type="protein sequence ID" value="GLI40616.1"/>
    <property type="molecule type" value="Genomic_DNA"/>
</dbReference>
<accession>A0A9W6G553</accession>
<dbReference type="RefSeq" id="WP_270117201.1">
    <property type="nucleotide sequence ID" value="NZ_BAAAOL010000009.1"/>
</dbReference>
<name>A0A9W6G553_9ACTN</name>
<reference evidence="1" key="1">
    <citation type="submission" date="2022-12" db="EMBL/GenBank/DDBJ databases">
        <title>Reference genome sequencing for broad-spectrum identification of bacterial and archaeal isolates by mass spectrometry.</title>
        <authorList>
            <person name="Sekiguchi Y."/>
            <person name="Tourlousse D.M."/>
        </authorList>
    </citation>
    <scope>NUCLEOTIDE SEQUENCE</scope>
    <source>
        <strain evidence="1">LLR39Z86</strain>
    </source>
</reference>
<evidence type="ECO:0000313" key="1">
    <source>
        <dbReference type="EMBL" id="GLI40616.1"/>
    </source>
</evidence>
<keyword evidence="2" id="KW-1185">Reference proteome</keyword>
<protein>
    <submittedName>
        <fullName evidence="1">Uncharacterized protein</fullName>
    </submittedName>
</protein>
<evidence type="ECO:0000313" key="2">
    <source>
        <dbReference type="Proteomes" id="UP001144313"/>
    </source>
</evidence>
<gene>
    <name evidence="1" type="ORF">GALLR39Z86_04660</name>
</gene>
<dbReference type="AlphaFoldDB" id="A0A9W6G553"/>